<dbReference type="AlphaFoldDB" id="A0A7N9D4T0"/>
<feature type="transmembrane region" description="Helical" evidence="7">
    <location>
        <begin position="53"/>
        <end position="74"/>
    </location>
</feature>
<comment type="similarity">
    <text evidence="2">Belongs to the TMEM205 family.</text>
</comment>
<dbReference type="GO" id="GO:0016020">
    <property type="term" value="C:membrane"/>
    <property type="evidence" value="ECO:0007669"/>
    <property type="project" value="UniProtKB-SubCell"/>
</dbReference>
<evidence type="ECO:0000256" key="6">
    <source>
        <dbReference type="ARBA" id="ARBA00023136"/>
    </source>
</evidence>
<comment type="subcellular location">
    <subcellularLocation>
        <location evidence="1">Membrane</location>
        <topology evidence="1">Multi-pass membrane protein</topology>
    </subcellularLocation>
</comment>
<keyword evidence="4 7" id="KW-0812">Transmembrane</keyword>
<evidence type="ECO:0000256" key="1">
    <source>
        <dbReference type="ARBA" id="ARBA00004141"/>
    </source>
</evidence>
<evidence type="ECO:0000256" key="5">
    <source>
        <dbReference type="ARBA" id="ARBA00022989"/>
    </source>
</evidence>
<reference evidence="9 10" key="1">
    <citation type="submission" date="2013-03" db="EMBL/GenBank/DDBJ databases">
        <authorList>
            <person name="Warren W."/>
            <person name="Wilson R.K."/>
        </authorList>
    </citation>
    <scope>NUCLEOTIDE SEQUENCE</scope>
</reference>
<gene>
    <name evidence="9" type="primary">TMEM205</name>
</gene>
<keyword evidence="10" id="KW-1185">Reference proteome</keyword>
<dbReference type="Proteomes" id="UP000233100">
    <property type="component" value="Chromosome 19"/>
</dbReference>
<sequence length="122" mass="13758">MEEGGNLGGLIKMVHLLVLSGAWGMQMWVTFVSGFLLFRGLPRHTFGLAQSKLFPFYFHISMGCAFINLCILASQHAWAQLTFWEASQVRDFDQAWWCAPVIPATQEAEAGELLEPGRQRLQ</sequence>
<protein>
    <recommendedName>
        <fullName evidence="3">Transmembrane protein 205</fullName>
    </recommendedName>
</protein>
<evidence type="ECO:0000259" key="8">
    <source>
        <dbReference type="Pfam" id="PF13664"/>
    </source>
</evidence>
<evidence type="ECO:0000256" key="3">
    <source>
        <dbReference type="ARBA" id="ARBA00015041"/>
    </source>
</evidence>
<evidence type="ECO:0000313" key="10">
    <source>
        <dbReference type="Proteomes" id="UP000233100"/>
    </source>
</evidence>
<dbReference type="Ensembl" id="ENSMFAT00000087346.1">
    <property type="protein sequence ID" value="ENSMFAP00000057323.1"/>
    <property type="gene ID" value="ENSMFAG00000035635.2"/>
</dbReference>
<accession>A0A7N9D4T0</accession>
<name>A0A7N9D4T0_MACFA</name>
<dbReference type="PANTHER" id="PTHR46916:SF2">
    <property type="entry name" value="TRANSMEMBRANE PROTEIN 205"/>
    <property type="match status" value="1"/>
</dbReference>
<dbReference type="InterPro" id="IPR025423">
    <property type="entry name" value="TMEM205-like"/>
</dbReference>
<dbReference type="GeneTree" id="ENSGT00390000016298"/>
<proteinExistence type="inferred from homology"/>
<dbReference type="PANTHER" id="PTHR46916">
    <property type="entry name" value="TRANSMEMBRANE PROTEIN 205"/>
    <property type="match status" value="1"/>
</dbReference>
<reference evidence="9" key="3">
    <citation type="submission" date="2025-09" db="UniProtKB">
        <authorList>
            <consortium name="Ensembl"/>
        </authorList>
    </citation>
    <scope>IDENTIFICATION</scope>
</reference>
<dbReference type="InterPro" id="IPR042623">
    <property type="entry name" value="TMEM205"/>
</dbReference>
<evidence type="ECO:0000256" key="2">
    <source>
        <dbReference type="ARBA" id="ARBA00011001"/>
    </source>
</evidence>
<reference evidence="9" key="2">
    <citation type="submission" date="2025-08" db="UniProtKB">
        <authorList>
            <consortium name="Ensembl"/>
        </authorList>
    </citation>
    <scope>IDENTIFICATION</scope>
</reference>
<dbReference type="Bgee" id="ENSMFAG00000035635">
    <property type="expression patterns" value="Expressed in liver and 13 other cell types or tissues"/>
</dbReference>
<feature type="domain" description="TMEM205-like" evidence="8">
    <location>
        <begin position="17"/>
        <end position="85"/>
    </location>
</feature>
<evidence type="ECO:0000256" key="7">
    <source>
        <dbReference type="SAM" id="Phobius"/>
    </source>
</evidence>
<evidence type="ECO:0000313" key="9">
    <source>
        <dbReference type="Ensembl" id="ENSMFAP00000057323.1"/>
    </source>
</evidence>
<dbReference type="Pfam" id="PF13664">
    <property type="entry name" value="DUF4149"/>
    <property type="match status" value="1"/>
</dbReference>
<keyword evidence="6 7" id="KW-0472">Membrane</keyword>
<organism evidence="9 10">
    <name type="scientific">Macaca fascicularis</name>
    <name type="common">Crab-eating macaque</name>
    <name type="synonym">Cynomolgus monkey</name>
    <dbReference type="NCBI Taxonomy" id="9541"/>
    <lineage>
        <taxon>Eukaryota</taxon>
        <taxon>Metazoa</taxon>
        <taxon>Chordata</taxon>
        <taxon>Craniata</taxon>
        <taxon>Vertebrata</taxon>
        <taxon>Euteleostomi</taxon>
        <taxon>Mammalia</taxon>
        <taxon>Eutheria</taxon>
        <taxon>Euarchontoglires</taxon>
        <taxon>Primates</taxon>
        <taxon>Haplorrhini</taxon>
        <taxon>Catarrhini</taxon>
        <taxon>Cercopithecidae</taxon>
        <taxon>Cercopithecinae</taxon>
        <taxon>Macaca</taxon>
    </lineage>
</organism>
<evidence type="ECO:0000256" key="4">
    <source>
        <dbReference type="ARBA" id="ARBA00022692"/>
    </source>
</evidence>
<keyword evidence="5 7" id="KW-1133">Transmembrane helix</keyword>
<feature type="transmembrane region" description="Helical" evidence="7">
    <location>
        <begin position="20"/>
        <end position="41"/>
    </location>
</feature>